<evidence type="ECO:0000256" key="1">
    <source>
        <dbReference type="SAM" id="MobiDB-lite"/>
    </source>
</evidence>
<proteinExistence type="predicted"/>
<protein>
    <submittedName>
        <fullName evidence="2">Uncharacterized protein</fullName>
    </submittedName>
</protein>
<dbReference type="EMBL" id="JAIWYP010000015">
    <property type="protein sequence ID" value="KAH3700461.1"/>
    <property type="molecule type" value="Genomic_DNA"/>
</dbReference>
<organism evidence="2 3">
    <name type="scientific">Dreissena polymorpha</name>
    <name type="common">Zebra mussel</name>
    <name type="synonym">Mytilus polymorpha</name>
    <dbReference type="NCBI Taxonomy" id="45954"/>
    <lineage>
        <taxon>Eukaryota</taxon>
        <taxon>Metazoa</taxon>
        <taxon>Spiralia</taxon>
        <taxon>Lophotrochozoa</taxon>
        <taxon>Mollusca</taxon>
        <taxon>Bivalvia</taxon>
        <taxon>Autobranchia</taxon>
        <taxon>Heteroconchia</taxon>
        <taxon>Euheterodonta</taxon>
        <taxon>Imparidentia</taxon>
        <taxon>Neoheterodontei</taxon>
        <taxon>Myida</taxon>
        <taxon>Dreissenoidea</taxon>
        <taxon>Dreissenidae</taxon>
        <taxon>Dreissena</taxon>
    </lineage>
</organism>
<keyword evidence="3" id="KW-1185">Reference proteome</keyword>
<name>A0A9D3YI39_DREPO</name>
<sequence length="52" mass="5537">MALQRLGCSHDATSDADKNLLTESASNDLRPEADDESPSILKAESYGKKISG</sequence>
<evidence type="ECO:0000313" key="3">
    <source>
        <dbReference type="Proteomes" id="UP000828390"/>
    </source>
</evidence>
<dbReference type="Proteomes" id="UP000828390">
    <property type="component" value="Unassembled WGS sequence"/>
</dbReference>
<reference evidence="2" key="2">
    <citation type="submission" date="2020-11" db="EMBL/GenBank/DDBJ databases">
        <authorList>
            <person name="McCartney M.A."/>
            <person name="Auch B."/>
            <person name="Kono T."/>
            <person name="Mallez S."/>
            <person name="Becker A."/>
            <person name="Gohl D.M."/>
            <person name="Silverstein K.A.T."/>
            <person name="Koren S."/>
            <person name="Bechman K.B."/>
            <person name="Herman A."/>
            <person name="Abrahante J.E."/>
            <person name="Garbe J."/>
        </authorList>
    </citation>
    <scope>NUCLEOTIDE SEQUENCE</scope>
    <source>
        <strain evidence="2">Duluth1</strain>
        <tissue evidence="2">Whole animal</tissue>
    </source>
</reference>
<feature type="region of interest" description="Disordered" evidence="1">
    <location>
        <begin position="1"/>
        <end position="52"/>
    </location>
</feature>
<evidence type="ECO:0000313" key="2">
    <source>
        <dbReference type="EMBL" id="KAH3700461.1"/>
    </source>
</evidence>
<gene>
    <name evidence="2" type="ORF">DPMN_075437</name>
</gene>
<reference evidence="2" key="1">
    <citation type="journal article" date="2019" name="bioRxiv">
        <title>The Genome of the Zebra Mussel, Dreissena polymorpha: A Resource for Invasive Species Research.</title>
        <authorList>
            <person name="McCartney M.A."/>
            <person name="Auch B."/>
            <person name="Kono T."/>
            <person name="Mallez S."/>
            <person name="Zhang Y."/>
            <person name="Obille A."/>
            <person name="Becker A."/>
            <person name="Abrahante J.E."/>
            <person name="Garbe J."/>
            <person name="Badalamenti J.P."/>
            <person name="Herman A."/>
            <person name="Mangelson H."/>
            <person name="Liachko I."/>
            <person name="Sullivan S."/>
            <person name="Sone E.D."/>
            <person name="Koren S."/>
            <person name="Silverstein K.A.T."/>
            <person name="Beckman K.B."/>
            <person name="Gohl D.M."/>
        </authorList>
    </citation>
    <scope>NUCLEOTIDE SEQUENCE</scope>
    <source>
        <strain evidence="2">Duluth1</strain>
        <tissue evidence="2">Whole animal</tissue>
    </source>
</reference>
<accession>A0A9D3YI39</accession>
<dbReference type="AlphaFoldDB" id="A0A9D3YI39"/>
<feature type="non-terminal residue" evidence="2">
    <location>
        <position position="1"/>
    </location>
</feature>
<comment type="caution">
    <text evidence="2">The sequence shown here is derived from an EMBL/GenBank/DDBJ whole genome shotgun (WGS) entry which is preliminary data.</text>
</comment>